<evidence type="ECO:0000256" key="1">
    <source>
        <dbReference type="SAM" id="MobiDB-lite"/>
    </source>
</evidence>
<reference evidence="4 5" key="1">
    <citation type="submission" date="2020-08" db="EMBL/GenBank/DDBJ databases">
        <title>Sequencing the genomes of 1000 actinobacteria strains.</title>
        <authorList>
            <person name="Klenk H.-P."/>
        </authorList>
    </citation>
    <scope>NUCLEOTIDE SEQUENCE [LARGE SCALE GENOMIC DNA]</scope>
    <source>
        <strain evidence="4 5">DSM 45084</strain>
    </source>
</reference>
<protein>
    <recommendedName>
        <fullName evidence="3">Septum formation-related domain-containing protein</fullName>
    </recommendedName>
</protein>
<evidence type="ECO:0000313" key="4">
    <source>
        <dbReference type="EMBL" id="MBB4969154.1"/>
    </source>
</evidence>
<proteinExistence type="predicted"/>
<gene>
    <name evidence="4" type="ORF">F4559_006513</name>
</gene>
<feature type="signal peptide" evidence="2">
    <location>
        <begin position="1"/>
        <end position="20"/>
    </location>
</feature>
<dbReference type="Pfam" id="PF13845">
    <property type="entry name" value="Septum_form"/>
    <property type="match status" value="1"/>
</dbReference>
<sequence>MVMIGAFVGAFALLGLSAFTSLPLGGGAAGTSHSTTPSVNPAFTAKAGDCLDWKREDLSDLTLVDCAKEHLFEVTDVVDLGPEYAKDAPWPDATGWQQINEKHCAKASLDYLSGKFDPFGKYTVGPLNPSEASWKEGGRTVRCGLQVAGPGGALLRAFGSARAQDQSDVYDATVCLGITPARSVGDPVPCAEPHTFEIVGVVPLPEGDFPKPEKQDEIMSAECARIATEYTGGADLKAKGRIVTWDTRAVESWTAGSRKANCKVGAAPDEGGLVAWTGSVRNPDAPPPTTANPPQTTAVQQSEATGAPLHPSTSATGSAPPTTTSSGRTTTSQPTTTTTEADG</sequence>
<feature type="compositionally biased region" description="Low complexity" evidence="1">
    <location>
        <begin position="311"/>
        <end position="343"/>
    </location>
</feature>
<dbReference type="EMBL" id="JACHJS010000001">
    <property type="protein sequence ID" value="MBB4969154.1"/>
    <property type="molecule type" value="Genomic_DNA"/>
</dbReference>
<evidence type="ECO:0000256" key="2">
    <source>
        <dbReference type="SAM" id="SignalP"/>
    </source>
</evidence>
<accession>A0A7W7WZ35</accession>
<name>A0A7W7WZ35_9PSEU</name>
<evidence type="ECO:0000259" key="3">
    <source>
        <dbReference type="Pfam" id="PF13845"/>
    </source>
</evidence>
<feature type="compositionally biased region" description="Low complexity" evidence="1">
    <location>
        <begin position="292"/>
        <end position="301"/>
    </location>
</feature>
<dbReference type="AlphaFoldDB" id="A0A7W7WZ35"/>
<feature type="domain" description="Septum formation-related" evidence="3">
    <location>
        <begin position="47"/>
        <end position="262"/>
    </location>
</feature>
<keyword evidence="5" id="KW-1185">Reference proteome</keyword>
<feature type="region of interest" description="Disordered" evidence="1">
    <location>
        <begin position="273"/>
        <end position="343"/>
    </location>
</feature>
<evidence type="ECO:0000313" key="5">
    <source>
        <dbReference type="Proteomes" id="UP000542674"/>
    </source>
</evidence>
<dbReference type="Proteomes" id="UP000542674">
    <property type="component" value="Unassembled WGS sequence"/>
</dbReference>
<comment type="caution">
    <text evidence="4">The sequence shown here is derived from an EMBL/GenBank/DDBJ whole genome shotgun (WGS) entry which is preliminary data.</text>
</comment>
<organism evidence="4 5">
    <name type="scientific">Saccharothrix violaceirubra</name>
    <dbReference type="NCBI Taxonomy" id="413306"/>
    <lineage>
        <taxon>Bacteria</taxon>
        <taxon>Bacillati</taxon>
        <taxon>Actinomycetota</taxon>
        <taxon>Actinomycetes</taxon>
        <taxon>Pseudonocardiales</taxon>
        <taxon>Pseudonocardiaceae</taxon>
        <taxon>Saccharothrix</taxon>
    </lineage>
</organism>
<dbReference type="InterPro" id="IPR026004">
    <property type="entry name" value="Septum_form"/>
</dbReference>
<feature type="chain" id="PRO_5038757108" description="Septum formation-related domain-containing protein" evidence="2">
    <location>
        <begin position="21"/>
        <end position="343"/>
    </location>
</feature>
<keyword evidence="2" id="KW-0732">Signal</keyword>